<dbReference type="PANTHER" id="PTHR43434:SF24">
    <property type="entry name" value="HYDROLASE-RELATED"/>
    <property type="match status" value="1"/>
</dbReference>
<name>A0A4U0QJY9_9RHOB</name>
<dbReference type="InterPro" id="IPR023214">
    <property type="entry name" value="HAD_sf"/>
</dbReference>
<dbReference type="SUPFAM" id="SSF56784">
    <property type="entry name" value="HAD-like"/>
    <property type="match status" value="1"/>
</dbReference>
<dbReference type="Gene3D" id="1.10.150.240">
    <property type="entry name" value="Putative phosphatase, domain 2"/>
    <property type="match status" value="1"/>
</dbReference>
<dbReference type="NCBIfam" id="TIGR01509">
    <property type="entry name" value="HAD-SF-IA-v3"/>
    <property type="match status" value="1"/>
</dbReference>
<gene>
    <name evidence="1" type="ORF">FA740_15510</name>
</gene>
<evidence type="ECO:0000313" key="2">
    <source>
        <dbReference type="Proteomes" id="UP000306223"/>
    </source>
</evidence>
<dbReference type="RefSeq" id="WP_136857751.1">
    <property type="nucleotide sequence ID" value="NZ_SUNH01000024.1"/>
</dbReference>
<dbReference type="InterPro" id="IPR006439">
    <property type="entry name" value="HAD-SF_hydro_IA"/>
</dbReference>
<dbReference type="NCBIfam" id="TIGR01549">
    <property type="entry name" value="HAD-SF-IA-v1"/>
    <property type="match status" value="1"/>
</dbReference>
<comment type="caution">
    <text evidence="1">The sequence shown here is derived from an EMBL/GenBank/DDBJ whole genome shotgun (WGS) entry which is preliminary data.</text>
</comment>
<dbReference type="SFLD" id="SFLDG01129">
    <property type="entry name" value="C1.5:_HAD__Beta-PGM__Phosphata"/>
    <property type="match status" value="1"/>
</dbReference>
<reference evidence="1 2" key="1">
    <citation type="submission" date="2019-04" db="EMBL/GenBank/DDBJ databases">
        <authorList>
            <person name="Li J."/>
        </authorList>
    </citation>
    <scope>NUCLEOTIDE SEQUENCE [LARGE SCALE GENOMIC DNA]</scope>
    <source>
        <strain evidence="1 2">CCTCC AB2016182</strain>
    </source>
</reference>
<dbReference type="Pfam" id="PF13419">
    <property type="entry name" value="HAD_2"/>
    <property type="match status" value="1"/>
</dbReference>
<dbReference type="InterPro" id="IPR036412">
    <property type="entry name" value="HAD-like_sf"/>
</dbReference>
<dbReference type="Gene3D" id="3.40.50.1000">
    <property type="entry name" value="HAD superfamily/HAD-like"/>
    <property type="match status" value="1"/>
</dbReference>
<dbReference type="InterPro" id="IPR050155">
    <property type="entry name" value="HAD-like_hydrolase_sf"/>
</dbReference>
<dbReference type="InterPro" id="IPR041492">
    <property type="entry name" value="HAD_2"/>
</dbReference>
<dbReference type="OrthoDB" id="9793014at2"/>
<dbReference type="GO" id="GO:0006281">
    <property type="term" value="P:DNA repair"/>
    <property type="evidence" value="ECO:0007669"/>
    <property type="project" value="TreeGrafter"/>
</dbReference>
<dbReference type="GO" id="GO:0005829">
    <property type="term" value="C:cytosol"/>
    <property type="evidence" value="ECO:0007669"/>
    <property type="project" value="TreeGrafter"/>
</dbReference>
<dbReference type="InterPro" id="IPR023198">
    <property type="entry name" value="PGP-like_dom2"/>
</dbReference>
<dbReference type="Proteomes" id="UP000306223">
    <property type="component" value="Unassembled WGS sequence"/>
</dbReference>
<evidence type="ECO:0000313" key="1">
    <source>
        <dbReference type="EMBL" id="TJZ82051.1"/>
    </source>
</evidence>
<organism evidence="1 2">
    <name type="scientific">Paracoccus hibiscisoli</name>
    <dbReference type="NCBI Taxonomy" id="2023261"/>
    <lineage>
        <taxon>Bacteria</taxon>
        <taxon>Pseudomonadati</taxon>
        <taxon>Pseudomonadota</taxon>
        <taxon>Alphaproteobacteria</taxon>
        <taxon>Rhodobacterales</taxon>
        <taxon>Paracoccaceae</taxon>
        <taxon>Paracoccus</taxon>
    </lineage>
</organism>
<proteinExistence type="predicted"/>
<sequence length="218" mass="22995">MRLVVFDVDGTLVDSQNHITHAMGFAFDQVGLTPLPKAQVLSIVGLSLPVAVAQLAPEVDADTQARIVAAYKDSFMRARLDSAAPLYDGAMACLDRLADRDDLLLAVATGKSRRGLDAMIKAHGLQGRFLSLQTADGHPSKPHPSMLQAALAETGTQADRAVMIGDTSFDMLMAGAAGLAGFGVSWGYHPVEALHGAGAVRVLDDFATLTRAIEEWAA</sequence>
<dbReference type="PANTHER" id="PTHR43434">
    <property type="entry name" value="PHOSPHOGLYCOLATE PHOSPHATASE"/>
    <property type="match status" value="1"/>
</dbReference>
<accession>A0A4U0QJY9</accession>
<keyword evidence="1" id="KW-0378">Hydrolase</keyword>
<protein>
    <submittedName>
        <fullName evidence="1">HAD family hydrolase</fullName>
    </submittedName>
</protein>
<dbReference type="GO" id="GO:0008967">
    <property type="term" value="F:phosphoglycolate phosphatase activity"/>
    <property type="evidence" value="ECO:0007669"/>
    <property type="project" value="TreeGrafter"/>
</dbReference>
<dbReference type="SFLD" id="SFLDS00003">
    <property type="entry name" value="Haloacid_Dehalogenase"/>
    <property type="match status" value="1"/>
</dbReference>
<keyword evidence="2" id="KW-1185">Reference proteome</keyword>
<dbReference type="EMBL" id="SUNH01000024">
    <property type="protein sequence ID" value="TJZ82051.1"/>
    <property type="molecule type" value="Genomic_DNA"/>
</dbReference>
<dbReference type="AlphaFoldDB" id="A0A4U0QJY9"/>